<accession>A0A562QMW6</accession>
<dbReference type="AlphaFoldDB" id="A0A562QMW6"/>
<dbReference type="EMBL" id="VLKZ01000003">
    <property type="protein sequence ID" value="TWI58084.1"/>
    <property type="molecule type" value="Genomic_DNA"/>
</dbReference>
<dbReference type="OrthoDB" id="2890109at2"/>
<dbReference type="RefSeq" id="WP_158640007.1">
    <property type="nucleotide sequence ID" value="NZ_VLKZ01000003.1"/>
</dbReference>
<dbReference type="Proteomes" id="UP000315711">
    <property type="component" value="Unassembled WGS sequence"/>
</dbReference>
<gene>
    <name evidence="1" type="ORF">IQ10_01415</name>
</gene>
<organism evidence="1 2">
    <name type="scientific">Halalkalibacter nanhaiisediminis</name>
    <dbReference type="NCBI Taxonomy" id="688079"/>
    <lineage>
        <taxon>Bacteria</taxon>
        <taxon>Bacillati</taxon>
        <taxon>Bacillota</taxon>
        <taxon>Bacilli</taxon>
        <taxon>Bacillales</taxon>
        <taxon>Bacillaceae</taxon>
        <taxon>Halalkalibacter</taxon>
    </lineage>
</organism>
<reference evidence="1 2" key="1">
    <citation type="journal article" date="2015" name="Stand. Genomic Sci.">
        <title>Genomic Encyclopedia of Bacterial and Archaeal Type Strains, Phase III: the genomes of soil and plant-associated and newly described type strains.</title>
        <authorList>
            <person name="Whitman W.B."/>
            <person name="Woyke T."/>
            <person name="Klenk H.P."/>
            <person name="Zhou Y."/>
            <person name="Lilburn T.G."/>
            <person name="Beck B.J."/>
            <person name="De Vos P."/>
            <person name="Vandamme P."/>
            <person name="Eisen J.A."/>
            <person name="Garrity G."/>
            <person name="Hugenholtz P."/>
            <person name="Kyrpides N.C."/>
        </authorList>
    </citation>
    <scope>NUCLEOTIDE SEQUENCE [LARGE SCALE GENOMIC DNA]</scope>
    <source>
        <strain evidence="1 2">CGMCC 1.10116</strain>
    </source>
</reference>
<sequence>MFRFKDQATPQRICERCLTTFTKVEKCPTCGYAHFHEVVLSDPYKGKKITESKVG</sequence>
<comment type="caution">
    <text evidence="1">The sequence shown here is derived from an EMBL/GenBank/DDBJ whole genome shotgun (WGS) entry which is preliminary data.</text>
</comment>
<protein>
    <submittedName>
        <fullName evidence="1">Uncharacterized protein</fullName>
    </submittedName>
</protein>
<evidence type="ECO:0000313" key="2">
    <source>
        <dbReference type="Proteomes" id="UP000315711"/>
    </source>
</evidence>
<name>A0A562QMW6_9BACI</name>
<evidence type="ECO:0000313" key="1">
    <source>
        <dbReference type="EMBL" id="TWI58084.1"/>
    </source>
</evidence>
<keyword evidence="2" id="KW-1185">Reference proteome</keyword>
<proteinExistence type="predicted"/>